<dbReference type="Proteomes" id="UP000326268">
    <property type="component" value="Unassembled WGS sequence"/>
</dbReference>
<keyword evidence="2" id="KW-1185">Reference proteome</keyword>
<dbReference type="RefSeq" id="XP_031926838.1">
    <property type="nucleotide sequence ID" value="XM_032067195.1"/>
</dbReference>
<dbReference type="EMBL" id="ML737667">
    <property type="protein sequence ID" value="KAE8363757.1"/>
    <property type="molecule type" value="Genomic_DNA"/>
</dbReference>
<dbReference type="AlphaFoldDB" id="A0A5N7A1M2"/>
<evidence type="ECO:0000313" key="1">
    <source>
        <dbReference type="EMBL" id="KAE8363757.1"/>
    </source>
</evidence>
<organism evidence="1 2">
    <name type="scientific">Aspergillus caelatus</name>
    <dbReference type="NCBI Taxonomy" id="61420"/>
    <lineage>
        <taxon>Eukaryota</taxon>
        <taxon>Fungi</taxon>
        <taxon>Dikarya</taxon>
        <taxon>Ascomycota</taxon>
        <taxon>Pezizomycotina</taxon>
        <taxon>Eurotiomycetes</taxon>
        <taxon>Eurotiomycetidae</taxon>
        <taxon>Eurotiales</taxon>
        <taxon>Aspergillaceae</taxon>
        <taxon>Aspergillus</taxon>
        <taxon>Aspergillus subgen. Circumdati</taxon>
    </lineage>
</organism>
<name>A0A5N7A1M2_9EURO</name>
<gene>
    <name evidence="1" type="ORF">BDV27DRAFT_129443</name>
</gene>
<evidence type="ECO:0000313" key="2">
    <source>
        <dbReference type="Proteomes" id="UP000326268"/>
    </source>
</evidence>
<proteinExistence type="predicted"/>
<accession>A0A5N7A1M2</accession>
<reference evidence="1 2" key="1">
    <citation type="submission" date="2019-04" db="EMBL/GenBank/DDBJ databases">
        <title>Friends and foes A comparative genomics studyof 23 Aspergillus species from section Flavi.</title>
        <authorList>
            <consortium name="DOE Joint Genome Institute"/>
            <person name="Kjaerbolling I."/>
            <person name="Vesth T."/>
            <person name="Frisvad J.C."/>
            <person name="Nybo J.L."/>
            <person name="Theobald S."/>
            <person name="Kildgaard S."/>
            <person name="Isbrandt T."/>
            <person name="Kuo A."/>
            <person name="Sato A."/>
            <person name="Lyhne E.K."/>
            <person name="Kogle M.E."/>
            <person name="Wiebenga A."/>
            <person name="Kun R.S."/>
            <person name="Lubbers R.J."/>
            <person name="Makela M.R."/>
            <person name="Barry K."/>
            <person name="Chovatia M."/>
            <person name="Clum A."/>
            <person name="Daum C."/>
            <person name="Haridas S."/>
            <person name="He G."/>
            <person name="LaButti K."/>
            <person name="Lipzen A."/>
            <person name="Mondo S."/>
            <person name="Riley R."/>
            <person name="Salamov A."/>
            <person name="Simmons B.A."/>
            <person name="Magnuson J.K."/>
            <person name="Henrissat B."/>
            <person name="Mortensen U.H."/>
            <person name="Larsen T.O."/>
            <person name="Devries R.P."/>
            <person name="Grigoriev I.V."/>
            <person name="Machida M."/>
            <person name="Baker S.E."/>
            <person name="Andersen M.R."/>
        </authorList>
    </citation>
    <scope>NUCLEOTIDE SEQUENCE [LARGE SCALE GENOMIC DNA]</scope>
    <source>
        <strain evidence="1 2">CBS 763.97</strain>
    </source>
</reference>
<protein>
    <submittedName>
        <fullName evidence="1">Uncharacterized protein</fullName>
    </submittedName>
</protein>
<sequence length="84" mass="9446">MGRRFETMECGLTRNFGSKLSPIDLWDTGMRNSRTSVRFPLAIGVVLVLFHKEPLSRSGSWIICHSTNVIARCPFRISCSSQVS</sequence>
<dbReference type="GeneID" id="43651641"/>